<keyword evidence="7" id="KW-1185">Reference proteome</keyword>
<reference evidence="6" key="1">
    <citation type="submission" date="2021-12" db="EMBL/GenBank/DDBJ databases">
        <authorList>
            <person name="Rodrigo-Torres L."/>
            <person name="Arahal R. D."/>
            <person name="Lucena T."/>
        </authorList>
    </citation>
    <scope>NUCLEOTIDE SEQUENCE</scope>
    <source>
        <strain evidence="6">CECT 8267</strain>
    </source>
</reference>
<keyword evidence="2 5" id="KW-0812">Transmembrane</keyword>
<gene>
    <name evidence="6" type="ORF">SIN8267_01419</name>
</gene>
<dbReference type="PANTHER" id="PTHR12714">
    <property type="entry name" value="PROTEIN-S ISOPRENYLCYSTEINE O-METHYLTRANSFERASE"/>
    <property type="match status" value="1"/>
</dbReference>
<sequence length="149" mass="16909">MTFLEHKIPPPLVAVIAAFFIWLTPGISDHAVLRFGLVAIFFILAAVFLLAGAGAFKKADTTVNPLKPATATSLVTSGIYRYTRNPMYVGFVLMLCAWSSFLASLWSVVFIVGYIVYIQRFQIVPEERYLNELFGQDYTDYCLRVRRWL</sequence>
<evidence type="ECO:0000256" key="3">
    <source>
        <dbReference type="ARBA" id="ARBA00022989"/>
    </source>
</evidence>
<dbReference type="EMBL" id="CAKLPX010000001">
    <property type="protein sequence ID" value="CAH0991316.1"/>
    <property type="molecule type" value="Genomic_DNA"/>
</dbReference>
<evidence type="ECO:0000256" key="5">
    <source>
        <dbReference type="SAM" id="Phobius"/>
    </source>
</evidence>
<protein>
    <recommendedName>
        <fullName evidence="8">Protein-S-isoprenylcysteine methyltransferase</fullName>
    </recommendedName>
</protein>
<name>A0ABN8EMJ6_9GAMM</name>
<feature type="transmembrane region" description="Helical" evidence="5">
    <location>
        <begin position="12"/>
        <end position="28"/>
    </location>
</feature>
<keyword evidence="3 5" id="KW-1133">Transmembrane helix</keyword>
<dbReference type="Gene3D" id="1.20.120.1630">
    <property type="match status" value="1"/>
</dbReference>
<comment type="subcellular location">
    <subcellularLocation>
        <location evidence="1">Endomembrane system</location>
        <topology evidence="1">Multi-pass membrane protein</topology>
    </subcellularLocation>
</comment>
<evidence type="ECO:0000256" key="4">
    <source>
        <dbReference type="ARBA" id="ARBA00023136"/>
    </source>
</evidence>
<proteinExistence type="predicted"/>
<evidence type="ECO:0008006" key="8">
    <source>
        <dbReference type="Google" id="ProtNLM"/>
    </source>
</evidence>
<feature type="transmembrane region" description="Helical" evidence="5">
    <location>
        <begin position="88"/>
        <end position="118"/>
    </location>
</feature>
<feature type="transmembrane region" description="Helical" evidence="5">
    <location>
        <begin position="35"/>
        <end position="56"/>
    </location>
</feature>
<evidence type="ECO:0000256" key="1">
    <source>
        <dbReference type="ARBA" id="ARBA00004127"/>
    </source>
</evidence>
<dbReference type="Pfam" id="PF04191">
    <property type="entry name" value="PEMT"/>
    <property type="match status" value="1"/>
</dbReference>
<dbReference type="PANTHER" id="PTHR12714:SF24">
    <property type="entry name" value="SLR1182 PROTEIN"/>
    <property type="match status" value="1"/>
</dbReference>
<evidence type="ECO:0000256" key="2">
    <source>
        <dbReference type="ARBA" id="ARBA00022692"/>
    </source>
</evidence>
<keyword evidence="4 5" id="KW-0472">Membrane</keyword>
<evidence type="ECO:0000313" key="7">
    <source>
        <dbReference type="Proteomes" id="UP000838100"/>
    </source>
</evidence>
<dbReference type="RefSeq" id="WP_237443971.1">
    <property type="nucleotide sequence ID" value="NZ_CAKLPX010000001.1"/>
</dbReference>
<organism evidence="6 7">
    <name type="scientific">Sinobacterium norvegicum</name>
    <dbReference type="NCBI Taxonomy" id="1641715"/>
    <lineage>
        <taxon>Bacteria</taxon>
        <taxon>Pseudomonadati</taxon>
        <taxon>Pseudomonadota</taxon>
        <taxon>Gammaproteobacteria</taxon>
        <taxon>Cellvibrionales</taxon>
        <taxon>Spongiibacteraceae</taxon>
        <taxon>Sinobacterium</taxon>
    </lineage>
</organism>
<dbReference type="Proteomes" id="UP000838100">
    <property type="component" value="Unassembled WGS sequence"/>
</dbReference>
<dbReference type="InterPro" id="IPR007318">
    <property type="entry name" value="Phopholipid_MeTrfase"/>
</dbReference>
<comment type="caution">
    <text evidence="6">The sequence shown here is derived from an EMBL/GenBank/DDBJ whole genome shotgun (WGS) entry which is preliminary data.</text>
</comment>
<accession>A0ABN8EMJ6</accession>
<evidence type="ECO:0000313" key="6">
    <source>
        <dbReference type="EMBL" id="CAH0991316.1"/>
    </source>
</evidence>